<dbReference type="PANTHER" id="PTHR43908">
    <property type="entry name" value="AT29763P-RELATED"/>
    <property type="match status" value="1"/>
</dbReference>
<gene>
    <name evidence="1" type="primary">Dnajb12</name>
    <name evidence="1" type="ORF">AK812_SmicGene42622</name>
</gene>
<dbReference type="AlphaFoldDB" id="A0A1Q9C332"/>
<dbReference type="InterPro" id="IPR036869">
    <property type="entry name" value="J_dom_sf"/>
</dbReference>
<dbReference type="Gene3D" id="1.10.287.110">
    <property type="entry name" value="DnaJ domain"/>
    <property type="match status" value="1"/>
</dbReference>
<accession>A0A1Q9C332</accession>
<keyword evidence="2" id="KW-1185">Reference proteome</keyword>
<name>A0A1Q9C332_SYMMI</name>
<dbReference type="Pfam" id="PF00226">
    <property type="entry name" value="DnaJ"/>
    <property type="match status" value="1"/>
</dbReference>
<sequence>MATEAAAAIKKVSGAGDDYYRILGIEKSANDVEIKKAYRKLALQLHPDKCKDDGAEEAFKRVGEAFSVLSDTEKRQRYDQYGVDAVKGGGSASPGFSPEDIFEAFFAGGMPGMRAEFGGGRNFVRTGPGTFVFTSGGPGGFSFSTSHPGMRRRTRAQESEEEDSGSATDSLPSWIAPLQAVAGALGPLLPIVVVFGFMFLMSVMSFIVQLLMSKALFVLPVMYLTEGRSKIFLLGGVLLASMVGLI</sequence>
<organism evidence="1 2">
    <name type="scientific">Symbiodinium microadriaticum</name>
    <name type="common">Dinoflagellate</name>
    <name type="synonym">Zooxanthella microadriatica</name>
    <dbReference type="NCBI Taxonomy" id="2951"/>
    <lineage>
        <taxon>Eukaryota</taxon>
        <taxon>Sar</taxon>
        <taxon>Alveolata</taxon>
        <taxon>Dinophyceae</taxon>
        <taxon>Suessiales</taxon>
        <taxon>Symbiodiniaceae</taxon>
        <taxon>Symbiodinium</taxon>
    </lineage>
</organism>
<dbReference type="InterPro" id="IPR018253">
    <property type="entry name" value="DnaJ_domain_CS"/>
</dbReference>
<dbReference type="OrthoDB" id="10250354at2759"/>
<reference evidence="1 2" key="1">
    <citation type="submission" date="2016-02" db="EMBL/GenBank/DDBJ databases">
        <title>Genome analysis of coral dinoflagellate symbionts highlights evolutionary adaptations to a symbiotic lifestyle.</title>
        <authorList>
            <person name="Aranda M."/>
            <person name="Li Y."/>
            <person name="Liew Y.J."/>
            <person name="Baumgarten S."/>
            <person name="Simakov O."/>
            <person name="Wilson M."/>
            <person name="Piel J."/>
            <person name="Ashoor H."/>
            <person name="Bougouffa S."/>
            <person name="Bajic V.B."/>
            <person name="Ryu T."/>
            <person name="Ravasi T."/>
            <person name="Bayer T."/>
            <person name="Micklem G."/>
            <person name="Kim H."/>
            <person name="Bhak J."/>
            <person name="Lajeunesse T.C."/>
            <person name="Voolstra C.R."/>
        </authorList>
    </citation>
    <scope>NUCLEOTIDE SEQUENCE [LARGE SCALE GENOMIC DNA]</scope>
    <source>
        <strain evidence="1 2">CCMP2467</strain>
    </source>
</reference>
<dbReference type="SMART" id="SM00271">
    <property type="entry name" value="DnaJ"/>
    <property type="match status" value="1"/>
</dbReference>
<comment type="caution">
    <text evidence="1">The sequence shown here is derived from an EMBL/GenBank/DDBJ whole genome shotgun (WGS) entry which is preliminary data.</text>
</comment>
<dbReference type="InterPro" id="IPR051100">
    <property type="entry name" value="DnaJ_subfamily_B/C"/>
</dbReference>
<dbReference type="PROSITE" id="PS00636">
    <property type="entry name" value="DNAJ_1"/>
    <property type="match status" value="1"/>
</dbReference>
<dbReference type="Proteomes" id="UP000186817">
    <property type="component" value="Unassembled WGS sequence"/>
</dbReference>
<dbReference type="PRINTS" id="PR00625">
    <property type="entry name" value="JDOMAIN"/>
</dbReference>
<dbReference type="GO" id="GO:0005783">
    <property type="term" value="C:endoplasmic reticulum"/>
    <property type="evidence" value="ECO:0007669"/>
    <property type="project" value="UniProtKB-ARBA"/>
</dbReference>
<proteinExistence type="predicted"/>
<dbReference type="CDD" id="cd06257">
    <property type="entry name" value="DnaJ"/>
    <property type="match status" value="1"/>
</dbReference>
<evidence type="ECO:0000313" key="1">
    <source>
        <dbReference type="EMBL" id="OLP77326.1"/>
    </source>
</evidence>
<protein>
    <submittedName>
        <fullName evidence="1">DnaJ-like subfamily B member 12</fullName>
    </submittedName>
</protein>
<dbReference type="SUPFAM" id="SSF46565">
    <property type="entry name" value="Chaperone J-domain"/>
    <property type="match status" value="1"/>
</dbReference>
<dbReference type="EMBL" id="LSRX01001791">
    <property type="protein sequence ID" value="OLP77326.1"/>
    <property type="molecule type" value="Genomic_DNA"/>
</dbReference>
<dbReference type="PROSITE" id="PS50076">
    <property type="entry name" value="DNAJ_2"/>
    <property type="match status" value="1"/>
</dbReference>
<dbReference type="InterPro" id="IPR001623">
    <property type="entry name" value="DnaJ_domain"/>
</dbReference>
<evidence type="ECO:0000313" key="2">
    <source>
        <dbReference type="Proteomes" id="UP000186817"/>
    </source>
</evidence>